<evidence type="ECO:0000259" key="2">
    <source>
        <dbReference type="Pfam" id="PF18915"/>
    </source>
</evidence>
<accession>A0A1F6AHG3</accession>
<comment type="caution">
    <text evidence="3">The sequence shown here is derived from an EMBL/GenBank/DDBJ whole genome shotgun (WGS) entry which is preliminary data.</text>
</comment>
<dbReference type="STRING" id="1798392.A3A79_03240"/>
<dbReference type="InterPro" id="IPR043725">
    <property type="entry name" value="DUF5667"/>
</dbReference>
<evidence type="ECO:0000313" key="4">
    <source>
        <dbReference type="Proteomes" id="UP000178759"/>
    </source>
</evidence>
<evidence type="ECO:0000313" key="3">
    <source>
        <dbReference type="EMBL" id="OGG24180.1"/>
    </source>
</evidence>
<dbReference type="EMBL" id="MFJV01000001">
    <property type="protein sequence ID" value="OGG24180.1"/>
    <property type="molecule type" value="Genomic_DNA"/>
</dbReference>
<dbReference type="AlphaFoldDB" id="A0A1F6AHG3"/>
<feature type="chain" id="PRO_5009522982" description="DUF5667 domain-containing protein" evidence="1">
    <location>
        <begin position="24"/>
        <end position="178"/>
    </location>
</feature>
<keyword evidence="1" id="KW-0732">Signal</keyword>
<feature type="signal peptide" evidence="1">
    <location>
        <begin position="1"/>
        <end position="23"/>
    </location>
</feature>
<evidence type="ECO:0000256" key="1">
    <source>
        <dbReference type="SAM" id="SignalP"/>
    </source>
</evidence>
<reference evidence="3 4" key="1">
    <citation type="journal article" date="2016" name="Nat. Commun.">
        <title>Thousands of microbial genomes shed light on interconnected biogeochemical processes in an aquifer system.</title>
        <authorList>
            <person name="Anantharaman K."/>
            <person name="Brown C.T."/>
            <person name="Hug L.A."/>
            <person name="Sharon I."/>
            <person name="Castelle C.J."/>
            <person name="Probst A.J."/>
            <person name="Thomas B.C."/>
            <person name="Singh A."/>
            <person name="Wilkins M.J."/>
            <person name="Karaoz U."/>
            <person name="Brodie E.L."/>
            <person name="Williams K.H."/>
            <person name="Hubbard S.S."/>
            <person name="Banfield J.F."/>
        </authorList>
    </citation>
    <scope>NUCLEOTIDE SEQUENCE [LARGE SCALE GENOMIC DNA]</scope>
</reference>
<sequence length="178" mass="20383">MKFVQRVSTVFVIFTLIRFSAFAQTPLPSITLPAPIMTKTEYVLPYPGILPDHPLYIFKRIRDRMLDFLIVDPLRKAEFYILQADKRLGMGLVLFDKDKDDVATETIAQGENYFSQAVTVLTTLKNTGKEIPEYLIERLTNASIKHEEVLLGLASSHERVRDSLSLLQKLIDEIKNLQ</sequence>
<proteinExistence type="predicted"/>
<organism evidence="3 4">
    <name type="scientific">Candidatus Gottesmanbacteria bacterium RIFCSPLOWO2_01_FULL_43_11b</name>
    <dbReference type="NCBI Taxonomy" id="1798392"/>
    <lineage>
        <taxon>Bacteria</taxon>
        <taxon>Candidatus Gottesmaniibacteriota</taxon>
    </lineage>
</organism>
<gene>
    <name evidence="3" type="ORF">A3A79_03240</name>
</gene>
<protein>
    <recommendedName>
        <fullName evidence="2">DUF5667 domain-containing protein</fullName>
    </recommendedName>
</protein>
<feature type="domain" description="DUF5667" evidence="2">
    <location>
        <begin position="48"/>
        <end position="150"/>
    </location>
</feature>
<name>A0A1F6AHG3_9BACT</name>
<dbReference type="Pfam" id="PF18915">
    <property type="entry name" value="DUF5667"/>
    <property type="match status" value="1"/>
</dbReference>
<dbReference type="Proteomes" id="UP000178759">
    <property type="component" value="Unassembled WGS sequence"/>
</dbReference>